<accession>A0A167NBJ2</accession>
<evidence type="ECO:0000313" key="3">
    <source>
        <dbReference type="EMBL" id="KZO97542.1"/>
    </source>
</evidence>
<dbReference type="SUPFAM" id="SSF56784">
    <property type="entry name" value="HAD-like"/>
    <property type="match status" value="1"/>
</dbReference>
<dbReference type="CDD" id="cd03788">
    <property type="entry name" value="GT20_TPS"/>
    <property type="match status" value="1"/>
</dbReference>
<organism evidence="3 4">
    <name type="scientific">Calocera viscosa (strain TUFC12733)</name>
    <dbReference type="NCBI Taxonomy" id="1330018"/>
    <lineage>
        <taxon>Eukaryota</taxon>
        <taxon>Fungi</taxon>
        <taxon>Dikarya</taxon>
        <taxon>Basidiomycota</taxon>
        <taxon>Agaricomycotina</taxon>
        <taxon>Dacrymycetes</taxon>
        <taxon>Dacrymycetales</taxon>
        <taxon>Dacrymycetaceae</taxon>
        <taxon>Calocera</taxon>
    </lineage>
</organism>
<dbReference type="PANTHER" id="PTHR10788">
    <property type="entry name" value="TREHALOSE-6-PHOSPHATE SYNTHASE"/>
    <property type="match status" value="1"/>
</dbReference>
<protein>
    <submittedName>
        <fullName evidence="3">Glycosyltransferase family 20 protein</fullName>
    </submittedName>
</protein>
<feature type="region of interest" description="Disordered" evidence="2">
    <location>
        <begin position="147"/>
        <end position="198"/>
    </location>
</feature>
<keyword evidence="3" id="KW-0808">Transferase</keyword>
<keyword evidence="4" id="KW-1185">Reference proteome</keyword>
<evidence type="ECO:0000313" key="4">
    <source>
        <dbReference type="Proteomes" id="UP000076738"/>
    </source>
</evidence>
<name>A0A167NBJ2_CALVF</name>
<dbReference type="InterPro" id="IPR001830">
    <property type="entry name" value="Glyco_trans_20"/>
</dbReference>
<proteinExistence type="inferred from homology"/>
<reference evidence="3 4" key="1">
    <citation type="journal article" date="2016" name="Mol. Biol. Evol.">
        <title>Comparative Genomics of Early-Diverging Mushroom-Forming Fungi Provides Insights into the Origins of Lignocellulose Decay Capabilities.</title>
        <authorList>
            <person name="Nagy L.G."/>
            <person name="Riley R."/>
            <person name="Tritt A."/>
            <person name="Adam C."/>
            <person name="Daum C."/>
            <person name="Floudas D."/>
            <person name="Sun H."/>
            <person name="Yadav J.S."/>
            <person name="Pangilinan J."/>
            <person name="Larsson K.H."/>
            <person name="Matsuura K."/>
            <person name="Barry K."/>
            <person name="Labutti K."/>
            <person name="Kuo R."/>
            <person name="Ohm R.A."/>
            <person name="Bhattacharya S.S."/>
            <person name="Shirouzu T."/>
            <person name="Yoshinaga Y."/>
            <person name="Martin F.M."/>
            <person name="Grigoriev I.V."/>
            <person name="Hibbett D.S."/>
        </authorList>
    </citation>
    <scope>NUCLEOTIDE SEQUENCE [LARGE SCALE GENOMIC DNA]</scope>
    <source>
        <strain evidence="3 4">TUFC12733</strain>
    </source>
</reference>
<dbReference type="GO" id="GO:0005946">
    <property type="term" value="C:alpha,alpha-trehalose-phosphate synthase complex (UDP-forming)"/>
    <property type="evidence" value="ECO:0007669"/>
    <property type="project" value="TreeGrafter"/>
</dbReference>
<evidence type="ECO:0000256" key="1">
    <source>
        <dbReference type="ARBA" id="ARBA00005409"/>
    </source>
</evidence>
<dbReference type="PANTHER" id="PTHR10788:SF15">
    <property type="entry name" value="TREHALOSE SYNTHASE COMPLEX REGULATORY SUBUNIT TPS3-RELATED"/>
    <property type="match status" value="1"/>
</dbReference>
<comment type="similarity">
    <text evidence="1">In the N-terminal section; belongs to the glycosyltransferase 20 family.</text>
</comment>
<dbReference type="Pfam" id="PF00982">
    <property type="entry name" value="Glyco_transf_20"/>
    <property type="match status" value="1"/>
</dbReference>
<dbReference type="OrthoDB" id="755951at2759"/>
<dbReference type="GO" id="GO:0005829">
    <property type="term" value="C:cytosol"/>
    <property type="evidence" value="ECO:0007669"/>
    <property type="project" value="TreeGrafter"/>
</dbReference>
<gene>
    <name evidence="3" type="ORF">CALVIDRAFT_536129</name>
</gene>
<dbReference type="EMBL" id="KV417279">
    <property type="protein sequence ID" value="KZO97542.1"/>
    <property type="molecule type" value="Genomic_DNA"/>
</dbReference>
<dbReference type="FunFam" id="3.40.50.2000:FF:000036">
    <property type="entry name" value="Alpha,alpha-trehalose-phosphate synthase subunit Tps2"/>
    <property type="match status" value="1"/>
</dbReference>
<dbReference type="Proteomes" id="UP000076738">
    <property type="component" value="Unassembled WGS sequence"/>
</dbReference>
<dbReference type="InterPro" id="IPR023214">
    <property type="entry name" value="HAD_sf"/>
</dbReference>
<dbReference type="Gene3D" id="3.40.50.1000">
    <property type="entry name" value="HAD superfamily/HAD-like"/>
    <property type="match status" value="1"/>
</dbReference>
<dbReference type="GO" id="GO:0003825">
    <property type="term" value="F:alpha,alpha-trehalose-phosphate synthase (UDP-forming) activity"/>
    <property type="evidence" value="ECO:0007669"/>
    <property type="project" value="TreeGrafter"/>
</dbReference>
<dbReference type="InterPro" id="IPR003337">
    <property type="entry name" value="Trehalose_PPase"/>
</dbReference>
<dbReference type="SUPFAM" id="SSF53756">
    <property type="entry name" value="UDP-Glycosyltransferase/glycogen phosphorylase"/>
    <property type="match status" value="1"/>
</dbReference>
<dbReference type="STRING" id="1330018.A0A167NBJ2"/>
<sequence length="957" mass="107274">MATLRNHRLIIASIFLPDTLTFPDEPESRASTLAEVPIPPKLITRPSSASVLPIGSRVGGSTPAPIDTPPFGAGGQKRLRFEEPIPSLLLDLTARQAGSPLASPGFEPNTNPFVAGFSSLQETLTNMLPAPVTRPLSAASTALRQLGAAKPPAPTPKPEEEKRKPRRQPSVHGMSRSQTRKSMRRSSSASHPTTPLVRASRIPNFDIVHNPHGNVGLQNAVRSVSFPNGPLQEKLWVGVLGTATDGFDEDLKEDVEDRMAHEAESAVVWLGDDEFDKYYHEFCKRVLWPSLHYAVPDAPRTKVFYSSTSFEQYKAVNEKFAQVIVKNYREGDIIWINDYHLFLLPQLVRAKLPDAPIGYFHHVAFPSSEIFRCLSVREQLLRGILGADLVGFQTHNFARHFRQTVTRILQAEGVPKGIQLDGAHFVDVAVFPIGIDVKAFEEKKKDPEVLEYVEMLKERYKGFKLIVGRDKLDFVQGVRQKLLAFEEFLDKHPEWQGKVVLIQVALSTTEENEQEGHVSEIVARINSRFSTLTYQPVVFLHTEELTFSQYLALCTMADVFLVTSLREGMALRTHEFVECQTERKRPLVLSEFTGTYSYSGFRSCIAINPWDYRESARAIYTALTMSDEEAASRWEDLHKHVITQTAQAWVTSFVSRTERVHEEHRRRPVDSIPELNVTLVKSAYNASQDRLILLDLEGTLWHVSNLYLIHTEGFTPPADMIELLRKLTKDAHNKVYILSGRGTADLEAIGYQVPNLGLCAENGCFVRPPGSTGWIDMVPGFNKDWQGPCVEILSYFAERTPGSFIEKRGASVLWRYYTGDLNDTAALQWARRQAAEAQNHIFDSLGERFRLRIIPGATSFLVLPKNISRSTAVGSILHIGVDDEQPSLSTMPMSPDLDASSEEFDFLLVVSSDERLIQRMNGLRHVESASTSLKGSDAKWRLSSEEETYAALNGIVE</sequence>
<dbReference type="Pfam" id="PF02358">
    <property type="entry name" value="Trehalose_PPase"/>
    <property type="match status" value="1"/>
</dbReference>
<dbReference type="Gene3D" id="3.40.50.2000">
    <property type="entry name" value="Glycogen Phosphorylase B"/>
    <property type="match status" value="2"/>
</dbReference>
<dbReference type="InterPro" id="IPR036412">
    <property type="entry name" value="HAD-like_sf"/>
</dbReference>
<dbReference type="GO" id="GO:0005992">
    <property type="term" value="P:trehalose biosynthetic process"/>
    <property type="evidence" value="ECO:0007669"/>
    <property type="project" value="InterPro"/>
</dbReference>
<evidence type="ECO:0000256" key="2">
    <source>
        <dbReference type="SAM" id="MobiDB-lite"/>
    </source>
</evidence>
<dbReference type="GO" id="GO:0004805">
    <property type="term" value="F:trehalose-phosphatase activity"/>
    <property type="evidence" value="ECO:0007669"/>
    <property type="project" value="TreeGrafter"/>
</dbReference>
<dbReference type="AlphaFoldDB" id="A0A167NBJ2"/>